<feature type="domain" description="Peptidoglycan binding" evidence="2">
    <location>
        <begin position="106"/>
        <end position="163"/>
    </location>
</feature>
<dbReference type="Pfam" id="PF09374">
    <property type="entry name" value="PG_binding_3"/>
    <property type="match status" value="1"/>
</dbReference>
<evidence type="ECO:0000313" key="4">
    <source>
        <dbReference type="Proteomes" id="UP001497527"/>
    </source>
</evidence>
<dbReference type="InterPro" id="IPR023346">
    <property type="entry name" value="Lysozyme-like_dom_sf"/>
</dbReference>
<dbReference type="InterPro" id="IPR008565">
    <property type="entry name" value="TtsA-like_GH18_dom"/>
</dbReference>
<feature type="domain" description="TtsA-like Glycoside hydrolase family 108" evidence="1">
    <location>
        <begin position="14"/>
        <end position="101"/>
    </location>
</feature>
<keyword evidence="4" id="KW-1185">Reference proteome</keyword>
<comment type="caution">
    <text evidence="3">The sequence shown here is derived from an EMBL/GenBank/DDBJ whole genome shotgun (WGS) entry which is preliminary data.</text>
</comment>
<dbReference type="Pfam" id="PF05838">
    <property type="entry name" value="Glyco_hydro_108"/>
    <property type="match status" value="1"/>
</dbReference>
<name>A0ABM9PFT9_9FLAO</name>
<evidence type="ECO:0000313" key="3">
    <source>
        <dbReference type="EMBL" id="CAL2104480.1"/>
    </source>
</evidence>
<dbReference type="Proteomes" id="UP001497527">
    <property type="component" value="Unassembled WGS sequence"/>
</dbReference>
<accession>A0ABM9PFT9</accession>
<organism evidence="3 4">
    <name type="scientific">Tenacibaculum polynesiense</name>
    <dbReference type="NCBI Taxonomy" id="3137857"/>
    <lineage>
        <taxon>Bacteria</taxon>
        <taxon>Pseudomonadati</taxon>
        <taxon>Bacteroidota</taxon>
        <taxon>Flavobacteriia</taxon>
        <taxon>Flavobacteriales</taxon>
        <taxon>Flavobacteriaceae</taxon>
        <taxon>Tenacibaculum</taxon>
    </lineage>
</organism>
<dbReference type="SUPFAM" id="SSF53955">
    <property type="entry name" value="Lysozyme-like"/>
    <property type="match status" value="1"/>
</dbReference>
<reference evidence="3 4" key="1">
    <citation type="submission" date="2024-05" db="EMBL/GenBank/DDBJ databases">
        <authorList>
            <person name="Duchaud E."/>
        </authorList>
    </citation>
    <scope>NUCLEOTIDE SEQUENCE [LARGE SCALE GENOMIC DNA]</scope>
    <source>
        <strain evidence="3">Ena-SAMPLE-TAB-13-05-2024-13:56:06:370-140308</strain>
    </source>
</reference>
<sequence length="186" mass="21289">MSVFEKYIDDLTFIEGGYQNRADDPGNYNSEKELVGTNHGISAPVYERWIGRVPTEANMRAITKPIALQIIKAWYWDKVQASFINSQAVAENIADHAINAGTGSAAGIVQEVLNYEFNKDLSVDGVIGPMTIDAINSVDQTKLFQKFSQYRIDYYRSINNRSWLRIWENRVKYLARKFNIDIKKKV</sequence>
<dbReference type="Gene3D" id="1.20.141.10">
    <property type="entry name" value="Chitosanase, subunit A, domain 1"/>
    <property type="match status" value="1"/>
</dbReference>
<evidence type="ECO:0000259" key="1">
    <source>
        <dbReference type="Pfam" id="PF05838"/>
    </source>
</evidence>
<proteinExistence type="predicted"/>
<dbReference type="InterPro" id="IPR018537">
    <property type="entry name" value="Peptidoglycan-bd_3"/>
</dbReference>
<evidence type="ECO:0000259" key="2">
    <source>
        <dbReference type="Pfam" id="PF09374"/>
    </source>
</evidence>
<dbReference type="RefSeq" id="WP_348718933.1">
    <property type="nucleotide sequence ID" value="NZ_CAXJIO010000017.1"/>
</dbReference>
<dbReference type="EMBL" id="CAXJIO010000017">
    <property type="protein sequence ID" value="CAL2104480.1"/>
    <property type="molecule type" value="Genomic_DNA"/>
</dbReference>
<protein>
    <submittedName>
        <fullName evidence="3">PG_binding_3 domain-containing protein</fullName>
    </submittedName>
</protein>
<gene>
    <name evidence="3" type="ORF">T190423A01A_80017</name>
</gene>